<dbReference type="InterPro" id="IPR036291">
    <property type="entry name" value="NAD(P)-bd_dom_sf"/>
</dbReference>
<dbReference type="InterPro" id="IPR050700">
    <property type="entry name" value="YIM1/Zinc_Alcohol_DH_Fams"/>
</dbReference>
<dbReference type="AlphaFoldDB" id="A0A8S1DF56"/>
<accession>A0A8S1DF56</accession>
<dbReference type="SUPFAM" id="SSF50129">
    <property type="entry name" value="GroES-like"/>
    <property type="match status" value="1"/>
</dbReference>
<reference evidence="2 3" key="1">
    <citation type="submission" date="2020-04" db="EMBL/GenBank/DDBJ databases">
        <authorList>
            <person name="Alioto T."/>
            <person name="Alioto T."/>
            <person name="Gomez Garrido J."/>
        </authorList>
    </citation>
    <scope>NUCLEOTIDE SEQUENCE [LARGE SCALE GENOMIC DNA]</scope>
</reference>
<dbReference type="Proteomes" id="UP000494165">
    <property type="component" value="Unassembled WGS sequence"/>
</dbReference>
<evidence type="ECO:0000313" key="3">
    <source>
        <dbReference type="Proteomes" id="UP000494165"/>
    </source>
</evidence>
<dbReference type="GO" id="GO:0016491">
    <property type="term" value="F:oxidoreductase activity"/>
    <property type="evidence" value="ECO:0007669"/>
    <property type="project" value="InterPro"/>
</dbReference>
<dbReference type="Pfam" id="PF13602">
    <property type="entry name" value="ADH_zinc_N_2"/>
    <property type="match status" value="1"/>
</dbReference>
<dbReference type="PANTHER" id="PTHR11695">
    <property type="entry name" value="ALCOHOL DEHYDROGENASE RELATED"/>
    <property type="match status" value="1"/>
</dbReference>
<dbReference type="Gene3D" id="3.40.50.720">
    <property type="entry name" value="NAD(P)-binding Rossmann-like Domain"/>
    <property type="match status" value="1"/>
</dbReference>
<dbReference type="SUPFAM" id="SSF58113">
    <property type="entry name" value="Apolipoprotein A-I"/>
    <property type="match status" value="1"/>
</dbReference>
<dbReference type="Gene3D" id="3.90.180.10">
    <property type="entry name" value="Medium-chain alcohol dehydrogenases, catalytic domain"/>
    <property type="match status" value="1"/>
</dbReference>
<dbReference type="PANTHER" id="PTHR11695:SF294">
    <property type="entry name" value="RETICULON-4-INTERACTING PROTEIN 1, MITOCHONDRIAL"/>
    <property type="match status" value="1"/>
</dbReference>
<organism evidence="2 3">
    <name type="scientific">Cloeon dipterum</name>
    <dbReference type="NCBI Taxonomy" id="197152"/>
    <lineage>
        <taxon>Eukaryota</taxon>
        <taxon>Metazoa</taxon>
        <taxon>Ecdysozoa</taxon>
        <taxon>Arthropoda</taxon>
        <taxon>Hexapoda</taxon>
        <taxon>Insecta</taxon>
        <taxon>Pterygota</taxon>
        <taxon>Palaeoptera</taxon>
        <taxon>Ephemeroptera</taxon>
        <taxon>Pisciforma</taxon>
        <taxon>Baetidae</taxon>
        <taxon>Cloeon</taxon>
    </lineage>
</organism>
<protein>
    <recommendedName>
        <fullName evidence="1">Enoyl reductase (ER) domain-containing protein</fullName>
    </recommendedName>
</protein>
<dbReference type="GO" id="GO:0005739">
    <property type="term" value="C:mitochondrion"/>
    <property type="evidence" value="ECO:0007669"/>
    <property type="project" value="TreeGrafter"/>
</dbReference>
<proteinExistence type="predicted"/>
<dbReference type="Pfam" id="PF08240">
    <property type="entry name" value="ADH_N"/>
    <property type="match status" value="1"/>
</dbReference>
<dbReference type="InterPro" id="IPR020843">
    <property type="entry name" value="ER"/>
</dbReference>
<dbReference type="InterPro" id="IPR011032">
    <property type="entry name" value="GroES-like_sf"/>
</dbReference>
<comment type="caution">
    <text evidence="2">The sequence shown here is derived from an EMBL/GenBank/DDBJ whole genome shotgun (WGS) entry which is preliminary data.</text>
</comment>
<name>A0A8S1DF56_9INSE</name>
<dbReference type="OrthoDB" id="9930022at2759"/>
<feature type="domain" description="Enoyl reductase (ER)" evidence="1">
    <location>
        <begin position="190"/>
        <end position="517"/>
    </location>
</feature>
<sequence length="529" mass="57475">MDEILLHISQRLEALQVLLSSTLSSSRSHLQEWARQIAPCVARLKEMFASCVHQLGDTAAAFRENASTIFARTWNNASPIMAELQERLWLILQWLKEVIAQFWDMISQRSRLPSLPSSVSPPKIPDTVLQNGFFRALKANETPFKDIMSQRSLGFAIGCVVGLTLGLNWRHKSLYSPVFMKAISISSAKGIEGVSMVDDSPSPVILEADQVLIEVVASSIDPVDLAICTGYGRAVRRLLGVSEQSLVLGRDCAGVVVEVGRGVAWVARGDEVWLAVPPWRAGAMSELVVAREQQVALKPKMLNFEAAATVPYAALVAWDAAVTQGGLSPQSASGKRILVRDAGSAVGCVLVQLCKLWGAHVTAVVSARGKEVARQIGASEVLVASIDLDMEIRSRPRYDIVFNTVGPSLNVLCHRAVDPDGKVICTAPAAIPADSYGFIFGSLYALWARLKYFLQGHDLMIKPWSAVNQGRTILEQIRKLVESGQLQPVVDRVFSAADAELAFQHASSSTAVGKTVVHFRTLGRGRCLS</sequence>
<gene>
    <name evidence="2" type="ORF">CLODIP_2_CD09852</name>
</gene>
<evidence type="ECO:0000259" key="1">
    <source>
        <dbReference type="SMART" id="SM00829"/>
    </source>
</evidence>
<dbReference type="EMBL" id="CADEPI010000163">
    <property type="protein sequence ID" value="CAB3378412.1"/>
    <property type="molecule type" value="Genomic_DNA"/>
</dbReference>
<dbReference type="SMART" id="SM00829">
    <property type="entry name" value="PKS_ER"/>
    <property type="match status" value="1"/>
</dbReference>
<evidence type="ECO:0000313" key="2">
    <source>
        <dbReference type="EMBL" id="CAB3378412.1"/>
    </source>
</evidence>
<dbReference type="InterPro" id="IPR013154">
    <property type="entry name" value="ADH-like_N"/>
</dbReference>
<keyword evidence="3" id="KW-1185">Reference proteome</keyword>
<dbReference type="SUPFAM" id="SSF51735">
    <property type="entry name" value="NAD(P)-binding Rossmann-fold domains"/>
    <property type="match status" value="1"/>
</dbReference>